<dbReference type="EMBL" id="JBELQC010000001">
    <property type="protein sequence ID" value="MFL9840518.1"/>
    <property type="molecule type" value="Genomic_DNA"/>
</dbReference>
<comment type="caution">
    <text evidence="6">The sequence shown here is derived from an EMBL/GenBank/DDBJ whole genome shotgun (WGS) entry which is preliminary data.</text>
</comment>
<sequence>MALTVKEIENASLKDRAWKLWDERGLYLLISKAGSRTWQFKYTYLGKEKKMSLGAYPEVSLKAARAKRDEARAQLSEGKDPSQERQIKKLTAKVEASNTFGAIAREYLDKCAADGLAEVTLAKSEWLLAQLEPRLGRMPVREITVPMLLTVLQEVEASGRLETARRLRSFAGRVIKHAVLTGRAEHNPAPMLQRVLKTPKVRHHPAIIDPEGLGALLKAIDAYEGFPSTNAALRPSPHLFQRPGEIRAMQWSEIDLERGRWTIPASRMKMREPHVVPLSRQATAIIRSMTPISGGSAFVFPAFHSMHKPLSENTINQALRRMGYAGIMIAHGFRSTASSLLNESGRFSPDIIEHALAHRDPNAIRAIYNRTSYWNARVDMMQAWSDMLDVLKSGRLVTALAV</sequence>
<evidence type="ECO:0000256" key="2">
    <source>
        <dbReference type="ARBA" id="ARBA00022908"/>
    </source>
</evidence>
<dbReference type="InterPro" id="IPR011010">
    <property type="entry name" value="DNA_brk_join_enz"/>
</dbReference>
<dbReference type="SUPFAM" id="SSF56349">
    <property type="entry name" value="DNA breaking-rejoining enzymes"/>
    <property type="match status" value="1"/>
</dbReference>
<keyword evidence="7" id="KW-1185">Reference proteome</keyword>
<dbReference type="PROSITE" id="PS51898">
    <property type="entry name" value="TYR_RECOMBINASE"/>
    <property type="match status" value="1"/>
</dbReference>
<evidence type="ECO:0000259" key="5">
    <source>
        <dbReference type="PROSITE" id="PS51898"/>
    </source>
</evidence>
<dbReference type="InterPro" id="IPR038488">
    <property type="entry name" value="Integrase_DNA-bd_sf"/>
</dbReference>
<accession>A0ABW8YKC7</accession>
<dbReference type="Pfam" id="PF00589">
    <property type="entry name" value="Phage_integrase"/>
    <property type="match status" value="1"/>
</dbReference>
<dbReference type="CDD" id="cd00801">
    <property type="entry name" value="INT_P4_C"/>
    <property type="match status" value="1"/>
</dbReference>
<gene>
    <name evidence="6" type="ORF">ABS767_06035</name>
</gene>
<dbReference type="InterPro" id="IPR013762">
    <property type="entry name" value="Integrase-like_cat_sf"/>
</dbReference>
<keyword evidence="2" id="KW-0229">DNA integration</keyword>
<dbReference type="PANTHER" id="PTHR30629:SF2">
    <property type="entry name" value="PROPHAGE INTEGRASE INTS-RELATED"/>
    <property type="match status" value="1"/>
</dbReference>
<evidence type="ECO:0000256" key="1">
    <source>
        <dbReference type="ARBA" id="ARBA00008857"/>
    </source>
</evidence>
<dbReference type="InterPro" id="IPR053876">
    <property type="entry name" value="Phage_int_M"/>
</dbReference>
<dbReference type="Gene3D" id="1.10.150.130">
    <property type="match status" value="1"/>
</dbReference>
<keyword evidence="4" id="KW-0233">DNA recombination</keyword>
<dbReference type="InterPro" id="IPR050808">
    <property type="entry name" value="Phage_Integrase"/>
</dbReference>
<evidence type="ECO:0000256" key="3">
    <source>
        <dbReference type="ARBA" id="ARBA00023125"/>
    </source>
</evidence>
<feature type="domain" description="Tyr recombinase" evidence="5">
    <location>
        <begin position="203"/>
        <end position="381"/>
    </location>
</feature>
<dbReference type="RefSeq" id="WP_408077453.1">
    <property type="nucleotide sequence ID" value="NZ_JBELQC010000001.1"/>
</dbReference>
<evidence type="ECO:0000313" key="7">
    <source>
        <dbReference type="Proteomes" id="UP001629244"/>
    </source>
</evidence>
<dbReference type="GO" id="GO:0003677">
    <property type="term" value="F:DNA binding"/>
    <property type="evidence" value="ECO:0007669"/>
    <property type="project" value="UniProtKB-KW"/>
</dbReference>
<dbReference type="InterPro" id="IPR002104">
    <property type="entry name" value="Integrase_catalytic"/>
</dbReference>
<proteinExistence type="inferred from homology"/>
<evidence type="ECO:0000256" key="4">
    <source>
        <dbReference type="ARBA" id="ARBA00023172"/>
    </source>
</evidence>
<evidence type="ECO:0000313" key="6">
    <source>
        <dbReference type="EMBL" id="MFL9840518.1"/>
    </source>
</evidence>
<dbReference type="InterPro" id="IPR010998">
    <property type="entry name" value="Integrase_recombinase_N"/>
</dbReference>
<reference evidence="6 7" key="1">
    <citation type="submission" date="2024-06" db="EMBL/GenBank/DDBJ databases">
        <authorList>
            <person name="Kaempfer P."/>
            <person name="Viver T."/>
        </authorList>
    </citation>
    <scope>NUCLEOTIDE SEQUENCE [LARGE SCALE GENOMIC DNA]</scope>
    <source>
        <strain evidence="6 7">ST-64</strain>
    </source>
</reference>
<dbReference type="Pfam" id="PF13356">
    <property type="entry name" value="Arm-DNA-bind_3"/>
    <property type="match status" value="1"/>
</dbReference>
<dbReference type="PANTHER" id="PTHR30629">
    <property type="entry name" value="PROPHAGE INTEGRASE"/>
    <property type="match status" value="1"/>
</dbReference>
<organism evidence="6 7">
    <name type="scientific">Sphingomonas plantiphila</name>
    <dbReference type="NCBI Taxonomy" id="3163295"/>
    <lineage>
        <taxon>Bacteria</taxon>
        <taxon>Pseudomonadati</taxon>
        <taxon>Pseudomonadota</taxon>
        <taxon>Alphaproteobacteria</taxon>
        <taxon>Sphingomonadales</taxon>
        <taxon>Sphingomonadaceae</taxon>
        <taxon>Sphingomonas</taxon>
    </lineage>
</organism>
<dbReference type="Gene3D" id="3.30.160.390">
    <property type="entry name" value="Integrase, DNA-binding domain"/>
    <property type="match status" value="1"/>
</dbReference>
<keyword evidence="3 6" id="KW-0238">DNA-binding</keyword>
<dbReference type="InterPro" id="IPR025166">
    <property type="entry name" value="Integrase_DNA_bind_dom"/>
</dbReference>
<dbReference type="Proteomes" id="UP001629244">
    <property type="component" value="Unassembled WGS sequence"/>
</dbReference>
<dbReference type="Pfam" id="PF22022">
    <property type="entry name" value="Phage_int_M"/>
    <property type="match status" value="1"/>
</dbReference>
<dbReference type="Gene3D" id="1.10.443.10">
    <property type="entry name" value="Intergrase catalytic core"/>
    <property type="match status" value="1"/>
</dbReference>
<name>A0ABW8YKC7_9SPHN</name>
<comment type="similarity">
    <text evidence="1">Belongs to the 'phage' integrase family.</text>
</comment>
<protein>
    <submittedName>
        <fullName evidence="6">Integrase arm-type DNA-binding domain-containing protein</fullName>
    </submittedName>
</protein>